<evidence type="ECO:0000259" key="2">
    <source>
        <dbReference type="Pfam" id="PF04909"/>
    </source>
</evidence>
<proteinExistence type="inferred from homology"/>
<evidence type="ECO:0000313" key="3">
    <source>
        <dbReference type="EMBL" id="TGX54354.1"/>
    </source>
</evidence>
<keyword evidence="3" id="KW-0378">Hydrolase</keyword>
<organism evidence="3 4">
    <name type="scientific">Sphingomonas gei</name>
    <dbReference type="NCBI Taxonomy" id="1395960"/>
    <lineage>
        <taxon>Bacteria</taxon>
        <taxon>Pseudomonadati</taxon>
        <taxon>Pseudomonadota</taxon>
        <taxon>Alphaproteobacteria</taxon>
        <taxon>Sphingomonadales</taxon>
        <taxon>Sphingomonadaceae</taxon>
        <taxon>Sphingomonas</taxon>
    </lineage>
</organism>
<dbReference type="GO" id="GO:0016787">
    <property type="term" value="F:hydrolase activity"/>
    <property type="evidence" value="ECO:0007669"/>
    <property type="project" value="UniProtKB-KW"/>
</dbReference>
<evidence type="ECO:0000313" key="4">
    <source>
        <dbReference type="Proteomes" id="UP000306147"/>
    </source>
</evidence>
<dbReference type="Proteomes" id="UP000306147">
    <property type="component" value="Unassembled WGS sequence"/>
</dbReference>
<gene>
    <name evidence="3" type="ORF">E5A73_09640</name>
</gene>
<feature type="domain" description="Amidohydrolase-related" evidence="2">
    <location>
        <begin position="76"/>
        <end position="352"/>
    </location>
</feature>
<dbReference type="AlphaFoldDB" id="A0A4S1XD05"/>
<dbReference type="SUPFAM" id="SSF51556">
    <property type="entry name" value="Metallo-dependent hydrolases"/>
    <property type="match status" value="1"/>
</dbReference>
<keyword evidence="4" id="KW-1185">Reference proteome</keyword>
<evidence type="ECO:0000256" key="1">
    <source>
        <dbReference type="ARBA" id="ARBA00038310"/>
    </source>
</evidence>
<dbReference type="PANTHER" id="PTHR43569">
    <property type="entry name" value="AMIDOHYDROLASE"/>
    <property type="match status" value="1"/>
</dbReference>
<dbReference type="OrthoDB" id="7183088at2"/>
<comment type="similarity">
    <text evidence="1">Belongs to the metallo-dependent hydrolases superfamily.</text>
</comment>
<dbReference type="InterPro" id="IPR052350">
    <property type="entry name" value="Metallo-dep_Lactonases"/>
</dbReference>
<dbReference type="PANTHER" id="PTHR43569:SF2">
    <property type="entry name" value="AMIDOHYDROLASE-RELATED DOMAIN-CONTAINING PROTEIN"/>
    <property type="match status" value="1"/>
</dbReference>
<dbReference type="Pfam" id="PF04909">
    <property type="entry name" value="Amidohydro_2"/>
    <property type="match status" value="1"/>
</dbReference>
<dbReference type="EMBL" id="SRXT01000003">
    <property type="protein sequence ID" value="TGX54354.1"/>
    <property type="molecule type" value="Genomic_DNA"/>
</dbReference>
<comment type="caution">
    <text evidence="3">The sequence shown here is derived from an EMBL/GenBank/DDBJ whole genome shotgun (WGS) entry which is preliminary data.</text>
</comment>
<dbReference type="InterPro" id="IPR032466">
    <property type="entry name" value="Metal_Hydrolase"/>
</dbReference>
<name>A0A4S1XD05_9SPHN</name>
<dbReference type="InterPro" id="IPR006680">
    <property type="entry name" value="Amidohydro-rel"/>
</dbReference>
<reference evidence="3 4" key="1">
    <citation type="submission" date="2019-04" db="EMBL/GenBank/DDBJ databases">
        <title>Sphingomonas psychrotolerans sp. nov., isolated from soil in the Tianshan Mountains, Xinjiang, China.</title>
        <authorList>
            <person name="Luo Y."/>
            <person name="Sheng H."/>
        </authorList>
    </citation>
    <scope>NUCLEOTIDE SEQUENCE [LARGE SCALE GENOMIC DNA]</scope>
    <source>
        <strain evidence="3 4">ZFGT-11</strain>
    </source>
</reference>
<protein>
    <submittedName>
        <fullName evidence="3">Amidohydrolase</fullName>
    </submittedName>
</protein>
<dbReference type="Gene3D" id="3.20.20.140">
    <property type="entry name" value="Metal-dependent hydrolases"/>
    <property type="match status" value="1"/>
</dbReference>
<sequence length="358" mass="39418">MPVLRRRMERCDARPARPRHLALGLRMLRRRAIAARCCSAAADRGYSLRRMRPGDLPRVRAKSGNSFVKSADFDIIDAQIHQPAPVVPFGDDVPEQVKLAVNVELAREAMDSAGVDATLVVAALPYIDACVTRYPERFIGVETFMAKGAELAAAVERARDDKRVIAGRLLVTDFRTTELSESFTSGAMDAGFEAAEKVGLPLFLSTHGQAAAMRPLIERHPELIVIIDHVGVSQHPVSPPRDDPWDRLDGLLSLAEFANVSVKLCGLPLLSDQAYPFADVWPNLDRVLAAFGPERLMWASDYTRLRMAVAGGPMRNRGCLYSESRDMLLYSDRIDRDAKAAIFGGTVKRLLGWQPSAG</sequence>
<accession>A0A4S1XD05</accession>